<proteinExistence type="predicted"/>
<sequence length="131" mass="14929">MRKDISIPEVSGVKVAAILENDETLEDKVWTVYLINQNKSDLETVLIVSEGNSETQKTSTLRKKIDILPAQSIAKIEFLQDELLAFENKFKVSYFLNHTLYHKDFIFEANSISEKQATQLQLIDKIGVLAQ</sequence>
<dbReference type="EMBL" id="FQTW01000004">
    <property type="protein sequence ID" value="SHE69079.1"/>
    <property type="molecule type" value="Genomic_DNA"/>
</dbReference>
<dbReference type="STRING" id="1155689.SAMN05444278_10489"/>
<name>A0A1M4VJB9_9FLAO</name>
<dbReference type="OrthoDB" id="953239at2"/>
<organism evidence="1 2">
    <name type="scientific">Psychroflexus salarius</name>
    <dbReference type="NCBI Taxonomy" id="1155689"/>
    <lineage>
        <taxon>Bacteria</taxon>
        <taxon>Pseudomonadati</taxon>
        <taxon>Bacteroidota</taxon>
        <taxon>Flavobacteriia</taxon>
        <taxon>Flavobacteriales</taxon>
        <taxon>Flavobacteriaceae</taxon>
        <taxon>Psychroflexus</taxon>
    </lineage>
</organism>
<dbReference type="RefSeq" id="WP_073192797.1">
    <property type="nucleotide sequence ID" value="NZ_FQTW01000004.1"/>
</dbReference>
<evidence type="ECO:0008006" key="3">
    <source>
        <dbReference type="Google" id="ProtNLM"/>
    </source>
</evidence>
<dbReference type="AlphaFoldDB" id="A0A1M4VJB9"/>
<protein>
    <recommendedName>
        <fullName evidence="3">Phenylalanyl-tRNA synthetase subunit alpha</fullName>
    </recommendedName>
</protein>
<keyword evidence="2" id="KW-1185">Reference proteome</keyword>
<dbReference type="Proteomes" id="UP000184462">
    <property type="component" value="Unassembled WGS sequence"/>
</dbReference>
<gene>
    <name evidence="1" type="ORF">SAMN05444278_10489</name>
</gene>
<reference evidence="1 2" key="1">
    <citation type="submission" date="2016-11" db="EMBL/GenBank/DDBJ databases">
        <authorList>
            <person name="Jaros S."/>
            <person name="Januszkiewicz K."/>
            <person name="Wedrychowicz H."/>
        </authorList>
    </citation>
    <scope>NUCLEOTIDE SEQUENCE [LARGE SCALE GENOMIC DNA]</scope>
    <source>
        <strain evidence="1 2">DSM 25661</strain>
    </source>
</reference>
<evidence type="ECO:0000313" key="2">
    <source>
        <dbReference type="Proteomes" id="UP000184462"/>
    </source>
</evidence>
<accession>A0A1M4VJB9</accession>
<evidence type="ECO:0000313" key="1">
    <source>
        <dbReference type="EMBL" id="SHE69079.1"/>
    </source>
</evidence>